<proteinExistence type="predicted"/>
<organism evidence="1 2">
    <name type="scientific">Pseudomonas syringae pv. actinidiae</name>
    <dbReference type="NCBI Taxonomy" id="103796"/>
    <lineage>
        <taxon>Bacteria</taxon>
        <taxon>Pseudomonadati</taxon>
        <taxon>Pseudomonadota</taxon>
        <taxon>Gammaproteobacteria</taxon>
        <taxon>Pseudomonadales</taxon>
        <taxon>Pseudomonadaceae</taxon>
        <taxon>Pseudomonas</taxon>
        <taxon>Pseudomonas syringae</taxon>
    </lineage>
</organism>
<protein>
    <submittedName>
        <fullName evidence="1">Uncharacterized protein</fullName>
    </submittedName>
</protein>
<dbReference type="AlphaFoldDB" id="A0AAN4TPX0"/>
<name>A0AAN4TPX0_PSESF</name>
<accession>A0AAN4TPX0</accession>
<dbReference type="Proteomes" id="UP000248291">
    <property type="component" value="Unassembled WGS sequence"/>
</dbReference>
<reference evidence="1 2" key="1">
    <citation type="submission" date="2018-04" db="EMBL/GenBank/DDBJ databases">
        <title>Draft genome sequence of Pseudomonas syringae pv. actinidiae biovar 3 strains isolated from kiwifruit in Kagawa prefecture.</title>
        <authorList>
            <person name="Tabuchi M."/>
            <person name="Saito M."/>
            <person name="Fujiwara S."/>
            <person name="Sasa N."/>
            <person name="Akimitsu K."/>
            <person name="Gomi K."/>
            <person name="Konishi-Sugita S."/>
            <person name="Hamano K."/>
            <person name="Kataoka I."/>
        </authorList>
    </citation>
    <scope>NUCLEOTIDE SEQUENCE [LARGE SCALE GENOMIC DNA]</scope>
    <source>
        <strain evidence="1 2">MAFF212211</strain>
    </source>
</reference>
<evidence type="ECO:0000313" key="2">
    <source>
        <dbReference type="Proteomes" id="UP000248291"/>
    </source>
</evidence>
<comment type="caution">
    <text evidence="1">The sequence shown here is derived from an EMBL/GenBank/DDBJ whole genome shotgun (WGS) entry which is preliminary data.</text>
</comment>
<sequence>MLAAMSWSRASTRLRTKFRPRFRANWMRVTTRSCVNAKLSSPCAW</sequence>
<dbReference type="EMBL" id="BGKA01000289">
    <property type="protein sequence ID" value="GBH21361.1"/>
    <property type="molecule type" value="Genomic_DNA"/>
</dbReference>
<gene>
    <name evidence="1" type="ORF">KPSA3_07407</name>
</gene>
<evidence type="ECO:0000313" key="1">
    <source>
        <dbReference type="EMBL" id="GBH21361.1"/>
    </source>
</evidence>